<dbReference type="OrthoDB" id="5645462at2"/>
<dbReference type="HOGENOM" id="CLU_129797_0_0_6"/>
<evidence type="ECO:0000313" key="2">
    <source>
        <dbReference type="EMBL" id="CEG57891.1"/>
    </source>
</evidence>
<dbReference type="KEGG" id="lfa:LFA_2520"/>
<organism evidence="2 3">
    <name type="scientific">Legionella fallonii LLAP-10</name>
    <dbReference type="NCBI Taxonomy" id="1212491"/>
    <lineage>
        <taxon>Bacteria</taxon>
        <taxon>Pseudomonadati</taxon>
        <taxon>Pseudomonadota</taxon>
        <taxon>Gammaproteobacteria</taxon>
        <taxon>Legionellales</taxon>
        <taxon>Legionellaceae</taxon>
        <taxon>Legionella</taxon>
    </lineage>
</organism>
<dbReference type="Proteomes" id="UP000032430">
    <property type="component" value="Chromosome I"/>
</dbReference>
<gene>
    <name evidence="2" type="ORF">LFA_2520</name>
</gene>
<reference evidence="3" key="1">
    <citation type="submission" date="2014-09" db="EMBL/GenBank/DDBJ databases">
        <authorList>
            <person name="Gomez-Valero L."/>
        </authorList>
    </citation>
    <scope>NUCLEOTIDE SEQUENCE [LARGE SCALE GENOMIC DNA]</scope>
    <source>
        <strain evidence="3">ATCC700992</strain>
    </source>
</reference>
<evidence type="ECO:0000256" key="1">
    <source>
        <dbReference type="SAM" id="MobiDB-lite"/>
    </source>
</evidence>
<accession>A0A098G7B3</accession>
<dbReference type="STRING" id="1212491.LFA_2520"/>
<dbReference type="AlphaFoldDB" id="A0A098G7B3"/>
<protein>
    <submittedName>
        <fullName evidence="2">Substrate of the Dot/Icm secretion sytem</fullName>
    </submittedName>
</protein>
<evidence type="ECO:0000313" key="3">
    <source>
        <dbReference type="Proteomes" id="UP000032430"/>
    </source>
</evidence>
<dbReference type="RefSeq" id="WP_045096307.1">
    <property type="nucleotide sequence ID" value="NZ_LN614827.1"/>
</dbReference>
<feature type="region of interest" description="Disordered" evidence="1">
    <location>
        <begin position="152"/>
        <end position="185"/>
    </location>
</feature>
<keyword evidence="3" id="KW-1185">Reference proteome</keyword>
<name>A0A098G7B3_9GAMM</name>
<proteinExistence type="predicted"/>
<sequence>MAVQLDLSHEFDSLVKKLKLDPDNPVLKMEIVKRIPEMKVLAKLNPLAQYRLAQAYSPGSDEYNEMMAESAEKGCTNAMLTICQDKLNSTSRTTGDLKIVAHYIAMIERLATREQSKDSYILKQSRALLESHPEVAALMKGEFKANSYNSGIRFFQPQPENNRSSQPDLDNGSTLEPDLDNSPTF</sequence>
<feature type="compositionally biased region" description="Polar residues" evidence="1">
    <location>
        <begin position="158"/>
        <end position="174"/>
    </location>
</feature>
<dbReference type="EMBL" id="LN614827">
    <property type="protein sequence ID" value="CEG57891.1"/>
    <property type="molecule type" value="Genomic_DNA"/>
</dbReference>